<organism evidence="7 8">
    <name type="scientific">Saccharolobus caldissimus</name>
    <dbReference type="NCBI Taxonomy" id="1702097"/>
    <lineage>
        <taxon>Archaea</taxon>
        <taxon>Thermoproteota</taxon>
        <taxon>Thermoprotei</taxon>
        <taxon>Sulfolobales</taxon>
        <taxon>Sulfolobaceae</taxon>
        <taxon>Saccharolobus</taxon>
    </lineage>
</organism>
<dbReference type="SUPFAM" id="SSF47979">
    <property type="entry name" value="Iron-dependent repressor protein, dimerization domain"/>
    <property type="match status" value="1"/>
</dbReference>
<evidence type="ECO:0000256" key="3">
    <source>
        <dbReference type="ARBA" id="ARBA00023125"/>
    </source>
</evidence>
<evidence type="ECO:0000256" key="1">
    <source>
        <dbReference type="ARBA" id="ARBA00007871"/>
    </source>
</evidence>
<proteinExistence type="inferred from homology"/>
<feature type="domain" description="Iron dependent repressor metal binding and dimerisation" evidence="6">
    <location>
        <begin position="64"/>
        <end position="131"/>
    </location>
</feature>
<dbReference type="InterPro" id="IPR022689">
    <property type="entry name" value="Iron_dep_repressor"/>
</dbReference>
<dbReference type="RefSeq" id="WP_229569349.1">
    <property type="nucleotide sequence ID" value="NZ_AP025226.1"/>
</dbReference>
<comment type="similarity">
    <text evidence="1">Belongs to the DtxR/MntR family.</text>
</comment>
<dbReference type="GO" id="GO:0046914">
    <property type="term" value="F:transition metal ion binding"/>
    <property type="evidence" value="ECO:0007669"/>
    <property type="project" value="InterPro"/>
</dbReference>
<dbReference type="GeneID" id="68866740"/>
<evidence type="ECO:0000256" key="4">
    <source>
        <dbReference type="ARBA" id="ARBA00023163"/>
    </source>
</evidence>
<keyword evidence="8" id="KW-1185">Reference proteome</keyword>
<dbReference type="InterPro" id="IPR036388">
    <property type="entry name" value="WH-like_DNA-bd_sf"/>
</dbReference>
<dbReference type="InterPro" id="IPR036421">
    <property type="entry name" value="Fe_dep_repressor_sf"/>
</dbReference>
<dbReference type="InterPro" id="IPR001367">
    <property type="entry name" value="Fe_dep_repressor"/>
</dbReference>
<dbReference type="PANTHER" id="PTHR33238">
    <property type="entry name" value="IRON (METAL) DEPENDENT REPRESSOR, DTXR FAMILY"/>
    <property type="match status" value="1"/>
</dbReference>
<dbReference type="AlphaFoldDB" id="A0AAQ4CT60"/>
<dbReference type="Pfam" id="PF02742">
    <property type="entry name" value="Fe_dep_repr_C"/>
    <property type="match status" value="1"/>
</dbReference>
<dbReference type="Proteomes" id="UP001319921">
    <property type="component" value="Chromosome"/>
</dbReference>
<dbReference type="GO" id="GO:0003677">
    <property type="term" value="F:DNA binding"/>
    <property type="evidence" value="ECO:0007669"/>
    <property type="project" value="UniProtKB-KW"/>
</dbReference>
<keyword evidence="3" id="KW-0238">DNA-binding</keyword>
<dbReference type="InterPro" id="IPR050536">
    <property type="entry name" value="DtxR_MntR_Metal-Reg"/>
</dbReference>
<evidence type="ECO:0000259" key="6">
    <source>
        <dbReference type="Pfam" id="PF02742"/>
    </source>
</evidence>
<dbReference type="InterPro" id="IPR036390">
    <property type="entry name" value="WH_DNA-bd_sf"/>
</dbReference>
<evidence type="ECO:0000256" key="2">
    <source>
        <dbReference type="ARBA" id="ARBA00023015"/>
    </source>
</evidence>
<dbReference type="Pfam" id="PF01325">
    <property type="entry name" value="Fe_dep_repress"/>
    <property type="match status" value="1"/>
</dbReference>
<accession>A0AAQ4CT60</accession>
<keyword evidence="4" id="KW-0804">Transcription</keyword>
<dbReference type="GO" id="GO:0003700">
    <property type="term" value="F:DNA-binding transcription factor activity"/>
    <property type="evidence" value="ECO:0007669"/>
    <property type="project" value="InterPro"/>
</dbReference>
<evidence type="ECO:0000313" key="8">
    <source>
        <dbReference type="Proteomes" id="UP001319921"/>
    </source>
</evidence>
<dbReference type="GO" id="GO:0046983">
    <property type="term" value="F:protein dimerization activity"/>
    <property type="evidence" value="ECO:0007669"/>
    <property type="project" value="InterPro"/>
</dbReference>
<dbReference type="InterPro" id="IPR022687">
    <property type="entry name" value="HTH_DTXR"/>
</dbReference>
<feature type="domain" description="HTH dtxR-type" evidence="5">
    <location>
        <begin position="6"/>
        <end position="58"/>
    </location>
</feature>
<name>A0AAQ4CT60_9CREN</name>
<reference evidence="7 8" key="1">
    <citation type="journal article" date="2022" name="Microbiol. Resour. Announc.">
        <title>Complete Genome Sequence of the Hyperthermophilic and Acidophilic Archaeon Saccharolobus caldissimus Strain HS-3T.</title>
        <authorList>
            <person name="Sakai H.D."/>
            <person name="Kurosawa N."/>
        </authorList>
    </citation>
    <scope>NUCLEOTIDE SEQUENCE [LARGE SCALE GENOMIC DNA]</scope>
    <source>
        <strain evidence="7 8">JCM32116</strain>
    </source>
</reference>
<dbReference type="KEGG" id="scas:SACC_20080"/>
<sequence length="132" mass="15037">MANLSRREFSYLLTIKKYNDAGEGARINRIAKDLKIAPSSVFEEISHLEEKGLVKKKDDGIWVTDDGIKNINYLIKAHRVIEILLVNIGIDKQTACEYSKQFDYLVPQEIIDKLYNYLGKPSSCPHGLEIPV</sequence>
<dbReference type="Gene3D" id="1.10.10.10">
    <property type="entry name" value="Winged helix-like DNA-binding domain superfamily/Winged helix DNA-binding domain"/>
    <property type="match status" value="1"/>
</dbReference>
<dbReference type="PANTHER" id="PTHR33238:SF7">
    <property type="entry name" value="IRON-DEPENDENT TRANSCRIPTIONAL REGULATOR"/>
    <property type="match status" value="1"/>
</dbReference>
<dbReference type="EMBL" id="AP025226">
    <property type="protein sequence ID" value="BDB98991.1"/>
    <property type="molecule type" value="Genomic_DNA"/>
</dbReference>
<dbReference type="SMART" id="SM00529">
    <property type="entry name" value="HTH_DTXR"/>
    <property type="match status" value="1"/>
</dbReference>
<evidence type="ECO:0000313" key="7">
    <source>
        <dbReference type="EMBL" id="BDB98991.1"/>
    </source>
</evidence>
<dbReference type="SUPFAM" id="SSF46785">
    <property type="entry name" value="Winged helix' DNA-binding domain"/>
    <property type="match status" value="1"/>
</dbReference>
<keyword evidence="2" id="KW-0805">Transcription regulation</keyword>
<protein>
    <submittedName>
        <fullName evidence="7">DtxR family iron (Metal) dependent repressor</fullName>
    </submittedName>
</protein>
<gene>
    <name evidence="7" type="ORF">SACC_20080</name>
</gene>
<evidence type="ECO:0000259" key="5">
    <source>
        <dbReference type="Pfam" id="PF01325"/>
    </source>
</evidence>